<dbReference type="SUPFAM" id="SSF51735">
    <property type="entry name" value="NAD(P)-binding Rossmann-fold domains"/>
    <property type="match status" value="1"/>
</dbReference>
<evidence type="ECO:0000256" key="1">
    <source>
        <dbReference type="ARBA" id="ARBA00001947"/>
    </source>
</evidence>
<evidence type="ECO:0000256" key="4">
    <source>
        <dbReference type="ARBA" id="ARBA00022833"/>
    </source>
</evidence>
<dbReference type="RefSeq" id="WP_165832596.1">
    <property type="nucleotide sequence ID" value="NZ_JACCEX010000004.1"/>
</dbReference>
<evidence type="ECO:0000256" key="5">
    <source>
        <dbReference type="ARBA" id="ARBA00023002"/>
    </source>
</evidence>
<dbReference type="Proteomes" id="UP000246145">
    <property type="component" value="Unassembled WGS sequence"/>
</dbReference>
<evidence type="ECO:0000259" key="7">
    <source>
        <dbReference type="SMART" id="SM00829"/>
    </source>
</evidence>
<dbReference type="Gene3D" id="3.40.50.720">
    <property type="entry name" value="NAD(P)-binding Rossmann-like Domain"/>
    <property type="match status" value="1"/>
</dbReference>
<keyword evidence="9" id="KW-1185">Reference proteome</keyword>
<name>A0A2U1CJN1_9BURK</name>
<keyword evidence="5" id="KW-0560">Oxidoreductase</keyword>
<reference evidence="8 9" key="1">
    <citation type="submission" date="2018-04" db="EMBL/GenBank/DDBJ databases">
        <title>Genomic Encyclopedia of Type Strains, Phase IV (KMG-IV): sequencing the most valuable type-strain genomes for metagenomic binning, comparative biology and taxonomic classification.</title>
        <authorList>
            <person name="Goeker M."/>
        </authorList>
    </citation>
    <scope>NUCLEOTIDE SEQUENCE [LARGE SCALE GENOMIC DNA]</scope>
    <source>
        <strain evidence="8 9">DSM 10065</strain>
    </source>
</reference>
<proteinExistence type="inferred from homology"/>
<evidence type="ECO:0000313" key="9">
    <source>
        <dbReference type="Proteomes" id="UP000246145"/>
    </source>
</evidence>
<dbReference type="Pfam" id="PF00107">
    <property type="entry name" value="ADH_zinc_N"/>
    <property type="match status" value="1"/>
</dbReference>
<dbReference type="Gene3D" id="3.90.180.10">
    <property type="entry name" value="Medium-chain alcohol dehydrogenases, catalytic domain"/>
    <property type="match status" value="1"/>
</dbReference>
<dbReference type="InterPro" id="IPR011032">
    <property type="entry name" value="GroES-like_sf"/>
</dbReference>
<dbReference type="Pfam" id="PF08240">
    <property type="entry name" value="ADH_N"/>
    <property type="match status" value="1"/>
</dbReference>
<dbReference type="GO" id="GO:0008270">
    <property type="term" value="F:zinc ion binding"/>
    <property type="evidence" value="ECO:0007669"/>
    <property type="project" value="InterPro"/>
</dbReference>
<dbReference type="STRING" id="1231391.GCA_000308195_01064"/>
<evidence type="ECO:0000256" key="6">
    <source>
        <dbReference type="RuleBase" id="RU361277"/>
    </source>
</evidence>
<dbReference type="InterPro" id="IPR013149">
    <property type="entry name" value="ADH-like_C"/>
</dbReference>
<dbReference type="PANTHER" id="PTHR43350:SF2">
    <property type="entry name" value="GROES-LIKE ZINC-BINDING ALCOHOL DEHYDROGENASE FAMILY PROTEIN"/>
    <property type="match status" value="1"/>
</dbReference>
<dbReference type="PANTHER" id="PTHR43350">
    <property type="entry name" value="NAD-DEPENDENT ALCOHOL DEHYDROGENASE"/>
    <property type="match status" value="1"/>
</dbReference>
<keyword evidence="3 6" id="KW-0479">Metal-binding</keyword>
<dbReference type="InterPro" id="IPR020843">
    <property type="entry name" value="ER"/>
</dbReference>
<comment type="caution">
    <text evidence="8">The sequence shown here is derived from an EMBL/GenBank/DDBJ whole genome shotgun (WGS) entry which is preliminary data.</text>
</comment>
<dbReference type="InterPro" id="IPR036291">
    <property type="entry name" value="NAD(P)-bd_dom_sf"/>
</dbReference>
<dbReference type="InterPro" id="IPR013154">
    <property type="entry name" value="ADH-like_N"/>
</dbReference>
<organism evidence="8 9">
    <name type="scientific">Pusillimonas noertemannii</name>
    <dbReference type="NCBI Taxonomy" id="305977"/>
    <lineage>
        <taxon>Bacteria</taxon>
        <taxon>Pseudomonadati</taxon>
        <taxon>Pseudomonadota</taxon>
        <taxon>Betaproteobacteria</taxon>
        <taxon>Burkholderiales</taxon>
        <taxon>Alcaligenaceae</taxon>
        <taxon>Pusillimonas</taxon>
    </lineage>
</organism>
<dbReference type="EMBL" id="QEKO01000004">
    <property type="protein sequence ID" value="PVY61203.1"/>
    <property type="molecule type" value="Genomic_DNA"/>
</dbReference>
<protein>
    <submittedName>
        <fullName evidence="8">Aryl-alcohol dehydrogenase</fullName>
    </submittedName>
</protein>
<dbReference type="InterPro" id="IPR002328">
    <property type="entry name" value="ADH_Zn_CS"/>
</dbReference>
<dbReference type="CDD" id="cd08278">
    <property type="entry name" value="benzyl_alcohol_DH"/>
    <property type="match status" value="1"/>
</dbReference>
<dbReference type="SMART" id="SM00829">
    <property type="entry name" value="PKS_ER"/>
    <property type="match status" value="1"/>
</dbReference>
<comment type="cofactor">
    <cofactor evidence="1 6">
        <name>Zn(2+)</name>
        <dbReference type="ChEBI" id="CHEBI:29105"/>
    </cofactor>
</comment>
<comment type="similarity">
    <text evidence="2 6">Belongs to the zinc-containing alcohol dehydrogenase family.</text>
</comment>
<evidence type="ECO:0000256" key="3">
    <source>
        <dbReference type="ARBA" id="ARBA00022723"/>
    </source>
</evidence>
<dbReference type="PROSITE" id="PS00059">
    <property type="entry name" value="ADH_ZINC"/>
    <property type="match status" value="1"/>
</dbReference>
<sequence length="368" mass="39125">MQITAAVCRETAQPFTLETLQLESPRDNEVLIKVVATGICHTDVNMRNTDGFTPKPTVLGHEGAGIVEQVGRSVRKVKPGDPVVITFDSCGTCSSCIQGDAVYCLHLGRHAFSGQRPDGSTALSKGKERIHSHFFGQSSFATYSICTERNVVPVDPSVPLEILGPLGCGIQTGASTVINALKVPAGSRIGVLGAGSVGLAAIMGAHLCGASTVVALDTQPSRLDLAQELGATHVINGGTEDTFARIRDIAPQGLNYVVDTTGHLGIIKEAINHMSPRGVCALVNTAKGADAQINILQLVLGGRTVRGVHQGDSNPDIFIPAMIDLYKQGRFPFDKLIRFYEFTDINQAVEDMESGKTIKPVIRMSIKN</sequence>
<evidence type="ECO:0000313" key="8">
    <source>
        <dbReference type="EMBL" id="PVY61203.1"/>
    </source>
</evidence>
<evidence type="ECO:0000256" key="2">
    <source>
        <dbReference type="ARBA" id="ARBA00008072"/>
    </source>
</evidence>
<feature type="domain" description="Enoyl reductase (ER)" evidence="7">
    <location>
        <begin position="15"/>
        <end position="362"/>
    </location>
</feature>
<dbReference type="AlphaFoldDB" id="A0A2U1CJN1"/>
<dbReference type="SUPFAM" id="SSF50129">
    <property type="entry name" value="GroES-like"/>
    <property type="match status" value="1"/>
</dbReference>
<accession>A0A2U1CJN1</accession>
<gene>
    <name evidence="8" type="ORF">C7440_2753</name>
</gene>
<keyword evidence="4 6" id="KW-0862">Zinc</keyword>
<dbReference type="GO" id="GO:0016616">
    <property type="term" value="F:oxidoreductase activity, acting on the CH-OH group of donors, NAD or NADP as acceptor"/>
    <property type="evidence" value="ECO:0007669"/>
    <property type="project" value="UniProtKB-ARBA"/>
</dbReference>